<dbReference type="SUPFAM" id="SSF53254">
    <property type="entry name" value="Phosphoglycerate mutase-like"/>
    <property type="match status" value="1"/>
</dbReference>
<protein>
    <submittedName>
        <fullName evidence="1">Histidine phosphatase family protein</fullName>
    </submittedName>
</protein>
<dbReference type="EMBL" id="JACDQQ010001159">
    <property type="protein sequence ID" value="MBA0085687.1"/>
    <property type="molecule type" value="Genomic_DNA"/>
</dbReference>
<dbReference type="InterPro" id="IPR029033">
    <property type="entry name" value="His_PPase_superfam"/>
</dbReference>
<sequence length="95" mass="11043">MLSQNYDQLSRLGERQARLLGEYWARRNVVLDRVCSGPALRHRHTAQFVSDAYRTAGRDFPPPTIADEFDEFQAEAVLSESLPELLRNNPKIREW</sequence>
<gene>
    <name evidence="1" type="ORF">HRJ53_11885</name>
</gene>
<name>A0A7V8NQK4_9BACT</name>
<evidence type="ECO:0000313" key="2">
    <source>
        <dbReference type="Proteomes" id="UP000567293"/>
    </source>
</evidence>
<proteinExistence type="predicted"/>
<dbReference type="Pfam" id="PF00300">
    <property type="entry name" value="His_Phos_1"/>
    <property type="match status" value="1"/>
</dbReference>
<organism evidence="1 2">
    <name type="scientific">Candidatus Acidiferrum panamense</name>
    <dbReference type="NCBI Taxonomy" id="2741543"/>
    <lineage>
        <taxon>Bacteria</taxon>
        <taxon>Pseudomonadati</taxon>
        <taxon>Acidobacteriota</taxon>
        <taxon>Terriglobia</taxon>
        <taxon>Candidatus Acidiferrales</taxon>
        <taxon>Candidatus Acidiferrum</taxon>
    </lineage>
</organism>
<dbReference type="Gene3D" id="3.40.50.1240">
    <property type="entry name" value="Phosphoglycerate mutase-like"/>
    <property type="match status" value="1"/>
</dbReference>
<reference evidence="1" key="1">
    <citation type="submission" date="2020-06" db="EMBL/GenBank/DDBJ databases">
        <title>Legume-microbial interactions unlock mineral nutrients during tropical forest succession.</title>
        <authorList>
            <person name="Epihov D.Z."/>
        </authorList>
    </citation>
    <scope>NUCLEOTIDE SEQUENCE [LARGE SCALE GENOMIC DNA]</scope>
    <source>
        <strain evidence="1">Pan2503</strain>
    </source>
</reference>
<keyword evidence="2" id="KW-1185">Reference proteome</keyword>
<dbReference type="AlphaFoldDB" id="A0A7V8NQK4"/>
<accession>A0A7V8NQK4</accession>
<evidence type="ECO:0000313" key="1">
    <source>
        <dbReference type="EMBL" id="MBA0085687.1"/>
    </source>
</evidence>
<comment type="caution">
    <text evidence="1">The sequence shown here is derived from an EMBL/GenBank/DDBJ whole genome shotgun (WGS) entry which is preliminary data.</text>
</comment>
<feature type="non-terminal residue" evidence="1">
    <location>
        <position position="95"/>
    </location>
</feature>
<dbReference type="Proteomes" id="UP000567293">
    <property type="component" value="Unassembled WGS sequence"/>
</dbReference>
<dbReference type="InterPro" id="IPR013078">
    <property type="entry name" value="His_Pase_superF_clade-1"/>
</dbReference>